<evidence type="ECO:0000313" key="2">
    <source>
        <dbReference type="Proteomes" id="UP000053105"/>
    </source>
</evidence>
<dbReference type="Proteomes" id="UP000053105">
    <property type="component" value="Unassembled WGS sequence"/>
</dbReference>
<accession>A0A0N0BCM7</accession>
<sequence length="60" mass="6638">MESDSRSIGVSLEGWAETKTRKNVARFFVVRATISPPRSNEIMFAAAQLVGTPRTRNDLA</sequence>
<dbReference type="EMBL" id="KQ435896">
    <property type="protein sequence ID" value="KOX69231.1"/>
    <property type="molecule type" value="Genomic_DNA"/>
</dbReference>
<dbReference type="AlphaFoldDB" id="A0A0N0BCM7"/>
<name>A0A0N0BCM7_9HYME</name>
<organism evidence="1 2">
    <name type="scientific">Melipona quadrifasciata</name>
    <dbReference type="NCBI Taxonomy" id="166423"/>
    <lineage>
        <taxon>Eukaryota</taxon>
        <taxon>Metazoa</taxon>
        <taxon>Ecdysozoa</taxon>
        <taxon>Arthropoda</taxon>
        <taxon>Hexapoda</taxon>
        <taxon>Insecta</taxon>
        <taxon>Pterygota</taxon>
        <taxon>Neoptera</taxon>
        <taxon>Endopterygota</taxon>
        <taxon>Hymenoptera</taxon>
        <taxon>Apocrita</taxon>
        <taxon>Aculeata</taxon>
        <taxon>Apoidea</taxon>
        <taxon>Anthophila</taxon>
        <taxon>Apidae</taxon>
        <taxon>Melipona</taxon>
    </lineage>
</organism>
<keyword evidence="2" id="KW-1185">Reference proteome</keyword>
<reference evidence="1 2" key="1">
    <citation type="submission" date="2015-07" db="EMBL/GenBank/DDBJ databases">
        <title>The genome of Melipona quadrifasciata.</title>
        <authorList>
            <person name="Pan H."/>
            <person name="Kapheim K."/>
        </authorList>
    </citation>
    <scope>NUCLEOTIDE SEQUENCE [LARGE SCALE GENOMIC DNA]</scope>
    <source>
        <strain evidence="1">0111107301</strain>
        <tissue evidence="1">Whole body</tissue>
    </source>
</reference>
<evidence type="ECO:0000313" key="1">
    <source>
        <dbReference type="EMBL" id="KOX69231.1"/>
    </source>
</evidence>
<gene>
    <name evidence="1" type="ORF">WN51_04266</name>
</gene>
<proteinExistence type="predicted"/>
<protein>
    <submittedName>
        <fullName evidence="1">Uncharacterized protein</fullName>
    </submittedName>
</protein>